<feature type="region of interest" description="Disordered" evidence="1">
    <location>
        <begin position="42"/>
        <end position="83"/>
    </location>
</feature>
<gene>
    <name evidence="2" type="ORF">MELLADRAFT_89696</name>
</gene>
<dbReference type="InterPro" id="IPR042451">
    <property type="entry name" value="ZPR1_A/B_dom"/>
</dbReference>
<name>F4RUA9_MELLP</name>
<dbReference type="KEGG" id="mlr:MELLADRAFT_89696"/>
<dbReference type="GeneID" id="18935287"/>
<dbReference type="OrthoDB" id="308464at2759"/>
<dbReference type="RefSeq" id="XP_007412823.1">
    <property type="nucleotide sequence ID" value="XM_007412761.1"/>
</dbReference>
<evidence type="ECO:0000313" key="3">
    <source>
        <dbReference type="Proteomes" id="UP000001072"/>
    </source>
</evidence>
<dbReference type="EMBL" id="GL883121">
    <property type="protein sequence ID" value="EGG04030.1"/>
    <property type="molecule type" value="Genomic_DNA"/>
</dbReference>
<feature type="region of interest" description="Disordered" evidence="1">
    <location>
        <begin position="1"/>
        <end position="25"/>
    </location>
</feature>
<proteinExistence type="predicted"/>
<evidence type="ECO:0000256" key="1">
    <source>
        <dbReference type="SAM" id="MobiDB-lite"/>
    </source>
</evidence>
<evidence type="ECO:0000313" key="2">
    <source>
        <dbReference type="EMBL" id="EGG04030.1"/>
    </source>
</evidence>
<dbReference type="Gene3D" id="2.60.120.1040">
    <property type="entry name" value="ZPR1, A/B domain"/>
    <property type="match status" value="1"/>
</dbReference>
<reference evidence="3" key="1">
    <citation type="journal article" date="2011" name="Proc. Natl. Acad. Sci. U.S.A.">
        <title>Obligate biotrophy features unraveled by the genomic analysis of rust fungi.</title>
        <authorList>
            <person name="Duplessis S."/>
            <person name="Cuomo C.A."/>
            <person name="Lin Y.-C."/>
            <person name="Aerts A."/>
            <person name="Tisserant E."/>
            <person name="Veneault-Fourrey C."/>
            <person name="Joly D.L."/>
            <person name="Hacquard S."/>
            <person name="Amselem J."/>
            <person name="Cantarel B.L."/>
            <person name="Chiu R."/>
            <person name="Coutinho P.M."/>
            <person name="Feau N."/>
            <person name="Field M."/>
            <person name="Frey P."/>
            <person name="Gelhaye E."/>
            <person name="Goldberg J."/>
            <person name="Grabherr M.G."/>
            <person name="Kodira C.D."/>
            <person name="Kohler A."/>
            <person name="Kuees U."/>
            <person name="Lindquist E.A."/>
            <person name="Lucas S.M."/>
            <person name="Mago R."/>
            <person name="Mauceli E."/>
            <person name="Morin E."/>
            <person name="Murat C."/>
            <person name="Pangilinan J.L."/>
            <person name="Park R."/>
            <person name="Pearson M."/>
            <person name="Quesneville H."/>
            <person name="Rouhier N."/>
            <person name="Sakthikumar S."/>
            <person name="Salamov A.A."/>
            <person name="Schmutz J."/>
            <person name="Selles B."/>
            <person name="Shapiro H."/>
            <person name="Tanguay P."/>
            <person name="Tuskan G.A."/>
            <person name="Henrissat B."/>
            <person name="Van de Peer Y."/>
            <person name="Rouze P."/>
            <person name="Ellis J.G."/>
            <person name="Dodds P.N."/>
            <person name="Schein J.E."/>
            <person name="Zhong S."/>
            <person name="Hamelin R.C."/>
            <person name="Grigoriev I.V."/>
            <person name="Szabo L.J."/>
            <person name="Martin F."/>
        </authorList>
    </citation>
    <scope>NUCLEOTIDE SEQUENCE [LARGE SCALE GENOMIC DNA]</scope>
    <source>
        <strain evidence="3">98AG31 / pathotype 3-4-7</strain>
    </source>
</reference>
<dbReference type="Proteomes" id="UP000001072">
    <property type="component" value="Unassembled WGS sequence"/>
</dbReference>
<dbReference type="HOGENOM" id="CLU_2543049_0_0_1"/>
<dbReference type="VEuPathDB" id="FungiDB:MELLADRAFT_89696"/>
<dbReference type="InParanoid" id="F4RUA9"/>
<accession>F4RUA9</accession>
<organism evidence="3">
    <name type="scientific">Melampsora larici-populina (strain 98AG31 / pathotype 3-4-7)</name>
    <name type="common">Poplar leaf rust fungus</name>
    <dbReference type="NCBI Taxonomy" id="747676"/>
    <lineage>
        <taxon>Eukaryota</taxon>
        <taxon>Fungi</taxon>
        <taxon>Dikarya</taxon>
        <taxon>Basidiomycota</taxon>
        <taxon>Pucciniomycotina</taxon>
        <taxon>Pucciniomycetes</taxon>
        <taxon>Pucciniales</taxon>
        <taxon>Melampsoraceae</taxon>
        <taxon>Melampsora</taxon>
    </lineage>
</organism>
<dbReference type="AlphaFoldDB" id="F4RUA9"/>
<sequence length="83" mass="9273">MELGLLTDADQPLPETTLTDDYEVEKPDKVYSFPSTYLNPSFQRSTRPTLNVEDKEDSSRDISKSESASLSVPEIDLHLNPGT</sequence>
<protein>
    <submittedName>
        <fullName evidence="2">Uncharacterized protein</fullName>
    </submittedName>
</protein>
<keyword evidence="3" id="KW-1185">Reference proteome</keyword>